<evidence type="ECO:0000256" key="2">
    <source>
        <dbReference type="ARBA" id="ARBA00024190"/>
    </source>
</evidence>
<proteinExistence type="inferred from homology"/>
<protein>
    <recommendedName>
        <fullName evidence="3">Protein kintoun</fullName>
    </recommendedName>
    <alternativeName>
        <fullName evidence="3">Dynein assembly factor 2, axonemal</fullName>
    </alternativeName>
</protein>
<dbReference type="Pfam" id="PF08190">
    <property type="entry name" value="PIH1"/>
    <property type="match status" value="1"/>
</dbReference>
<organism evidence="7 8">
    <name type="scientific">Acipenser oxyrinchus oxyrinchus</name>
    <dbReference type="NCBI Taxonomy" id="40147"/>
    <lineage>
        <taxon>Eukaryota</taxon>
        <taxon>Metazoa</taxon>
        <taxon>Chordata</taxon>
        <taxon>Craniata</taxon>
        <taxon>Vertebrata</taxon>
        <taxon>Euteleostomi</taxon>
        <taxon>Actinopterygii</taxon>
        <taxon>Chondrostei</taxon>
        <taxon>Acipenseriformes</taxon>
        <taxon>Acipenseridae</taxon>
        <taxon>Acipenser</taxon>
    </lineage>
</organism>
<feature type="domain" description="PIH1 N-terminal" evidence="5">
    <location>
        <begin position="40"/>
        <end position="202"/>
    </location>
</feature>
<feature type="domain" description="PIH1D1/2/3 CS-like" evidence="6">
    <location>
        <begin position="260"/>
        <end position="359"/>
    </location>
</feature>
<evidence type="ECO:0000256" key="3">
    <source>
        <dbReference type="HAMAP-Rule" id="MF_03069"/>
    </source>
</evidence>
<dbReference type="Proteomes" id="UP001230051">
    <property type="component" value="Unassembled WGS sequence"/>
</dbReference>
<gene>
    <name evidence="7" type="primary">dnaaf2</name>
    <name evidence="3" type="synonym">DNAAF2</name>
    <name evidence="3" type="synonym">KTU</name>
    <name evidence="7" type="ORF">AOXY_G20975</name>
</gene>
<dbReference type="GO" id="GO:0070286">
    <property type="term" value="P:axonemal dynein complex assembly"/>
    <property type="evidence" value="ECO:0007669"/>
    <property type="project" value="UniProtKB-UniRule"/>
</dbReference>
<dbReference type="GO" id="GO:0120293">
    <property type="term" value="C:dynein axonemal particle"/>
    <property type="evidence" value="ECO:0007669"/>
    <property type="project" value="UniProtKB-SubCell"/>
</dbReference>
<dbReference type="Pfam" id="PF18201">
    <property type="entry name" value="PIH1_CS"/>
    <property type="match status" value="1"/>
</dbReference>
<dbReference type="GO" id="GO:0005576">
    <property type="term" value="C:extracellular region"/>
    <property type="evidence" value="ECO:0007669"/>
    <property type="project" value="GOC"/>
</dbReference>
<dbReference type="HAMAP" id="MF_03069">
    <property type="entry name" value="Kintoun"/>
    <property type="match status" value="1"/>
</dbReference>
<feature type="region of interest" description="Disordered" evidence="4">
    <location>
        <begin position="182"/>
        <end position="265"/>
    </location>
</feature>
<accession>A0AAD8D1E3</accession>
<evidence type="ECO:0000256" key="4">
    <source>
        <dbReference type="SAM" id="MobiDB-lite"/>
    </source>
</evidence>
<feature type="region of interest" description="Disordered" evidence="4">
    <location>
        <begin position="414"/>
        <end position="443"/>
    </location>
</feature>
<evidence type="ECO:0000313" key="8">
    <source>
        <dbReference type="Proteomes" id="UP001230051"/>
    </source>
</evidence>
<name>A0AAD8D1E3_ACIOX</name>
<evidence type="ECO:0000313" key="7">
    <source>
        <dbReference type="EMBL" id="KAK1160686.1"/>
    </source>
</evidence>
<dbReference type="InterPro" id="IPR050734">
    <property type="entry name" value="PIH1/Kintoun_subfamily"/>
</dbReference>
<dbReference type="PANTHER" id="PTHR22997:SF3">
    <property type="entry name" value="PROTEIN KINTOUN"/>
    <property type="match status" value="1"/>
</dbReference>
<dbReference type="InterPro" id="IPR012981">
    <property type="entry name" value="PIH1_N"/>
</dbReference>
<comment type="function">
    <text evidence="3">Required for cytoplasmic pre-assembly of axonemal dyneins, thereby playing a central role in motility in cilia and flagella. Involved in pre-assembly of dynein arm complexes in the cytoplasm before intraflagellar transport loads them for the ciliary compartment.</text>
</comment>
<dbReference type="GO" id="GO:0003351">
    <property type="term" value="P:epithelial cilium movement involved in extracellular fluid movement"/>
    <property type="evidence" value="ECO:0007669"/>
    <property type="project" value="TreeGrafter"/>
</dbReference>
<evidence type="ECO:0000259" key="6">
    <source>
        <dbReference type="Pfam" id="PF18201"/>
    </source>
</evidence>
<sequence length="946" mass="101914">MSSGSKLEDLNLTSDEIDRFSKAFKDEKFRELLHEYAEEISNPQNKKKYEEEITMMEQERGMDVKFIHPQPGHALKTSVNGAHKCFVNICSNDLLSKPVCKPGKAGDGKAGQLWSLPYSLAPGREDMGAKADRYMVYDVVFNPDTLYMAGRNDRFKKMVDETAIEAIQKQFNVKLDKKNTKTLKTKYKGAPHPTVIRKPLPGAKEAKPSSEPNDEGALQFPYPYGSNTHSAAGNGVEDSRNEAGNAKSKTKLDSDEQNKPTTPTHAIKYRTFVDFQDYRYSRDSAPSTRPRELVITIDLPLLKCAGDADLDVTEHRFLLQSQKPAYKLDFPLPYPVNENQGTATFIKARKQLVVTLPVLPAVPEASSQAVCEVQSEPDGTVEEDLSDSNGTGGCRSCDTILACDAQVHDNLRTPANKNTSELPAFPAGGVARGGEVERSEDSLEVSYSDGEKSLSYESDEAQPITPVKKSEVTAGTAHYCDALPNHLQTRVKAEASEKSLEDCPSESEPRCPTFHLSQDNTSVTLFIDIKGIVRESFNSVLTATAYKVTFGTSELEKASYSLVLQFPPECCLQSSHSAAAVCEHGAPVSVCEHGAPVTVCEHGAPVSVCEHSAPVSVCEHSAPVSVCEHSAPVSVCEHSAPVSVCEHGAPVTVCEHSAPVSVCEHSAPVSVCEHSAPVSLVLSKSSQSVGLWQTFRFGITERDLQERSFSNMETTNALKPPVDTQTSLNSHAASEVFPKDNLETQPEPGICFQSQNKYNVVLNETPKAVSVVMSNPSGNVNDEGSSSGALTQETGQEGHTHRAEGLANSDTAITPGSQIANGKGPVLTNSSATADPPAVPNTMDGATPRELVSVSSDSPPHDAALDAGTANTAQKVVRLEERVTLGDGSELDEDDLPAEQKEGSVDCVSAPPVIEETNKDGSVTIISNHTTCSAFSFQNSLLFELD</sequence>
<feature type="region of interest" description="Disordered" evidence="4">
    <location>
        <begin position="772"/>
        <end position="871"/>
    </location>
</feature>
<dbReference type="AlphaFoldDB" id="A0AAD8D1E3"/>
<keyword evidence="1 3" id="KW-0963">Cytoplasm</keyword>
<dbReference type="EMBL" id="JAGXEW010000020">
    <property type="protein sequence ID" value="KAK1160686.1"/>
    <property type="molecule type" value="Genomic_DNA"/>
</dbReference>
<feature type="compositionally biased region" description="Polar residues" evidence="4">
    <location>
        <begin position="808"/>
        <end position="820"/>
    </location>
</feature>
<evidence type="ECO:0000259" key="5">
    <source>
        <dbReference type="Pfam" id="PF08190"/>
    </source>
</evidence>
<reference evidence="7" key="1">
    <citation type="submission" date="2022-02" db="EMBL/GenBank/DDBJ databases">
        <title>Atlantic sturgeon de novo genome assembly.</title>
        <authorList>
            <person name="Stock M."/>
            <person name="Klopp C."/>
            <person name="Guiguen Y."/>
            <person name="Cabau C."/>
            <person name="Parinello H."/>
            <person name="Santidrian Yebra-Pimentel E."/>
            <person name="Kuhl H."/>
            <person name="Dirks R.P."/>
            <person name="Guessner J."/>
            <person name="Wuertz S."/>
            <person name="Du K."/>
            <person name="Schartl M."/>
        </authorList>
    </citation>
    <scope>NUCLEOTIDE SEQUENCE</scope>
    <source>
        <strain evidence="7">STURGEONOMICS-FGT-2020</strain>
        <tissue evidence="7">Whole blood</tissue>
    </source>
</reference>
<keyword evidence="8" id="KW-1185">Reference proteome</keyword>
<comment type="similarity">
    <text evidence="3">Belongs to the PIH1 family. Kintoun subfamily.</text>
</comment>
<feature type="compositionally biased region" description="Polar residues" evidence="4">
    <location>
        <begin position="772"/>
        <end position="795"/>
    </location>
</feature>
<dbReference type="GO" id="GO:0060285">
    <property type="term" value="P:cilium-dependent cell motility"/>
    <property type="evidence" value="ECO:0007669"/>
    <property type="project" value="UniProtKB-UniRule"/>
</dbReference>
<dbReference type="InterPro" id="IPR034727">
    <property type="entry name" value="Kintoun"/>
</dbReference>
<evidence type="ECO:0000256" key="1">
    <source>
        <dbReference type="ARBA" id="ARBA00022490"/>
    </source>
</evidence>
<dbReference type="InterPro" id="IPR041442">
    <property type="entry name" value="PIH1D1/2/3_CS-like"/>
</dbReference>
<dbReference type="PANTHER" id="PTHR22997">
    <property type="entry name" value="PIH1 DOMAIN-CONTAINING PROTEIN 1"/>
    <property type="match status" value="1"/>
</dbReference>
<comment type="caution">
    <text evidence="7">The sequence shown here is derived from an EMBL/GenBank/DDBJ whole genome shotgun (WGS) entry which is preliminary data.</text>
</comment>
<comment type="subcellular location">
    <subcellularLocation>
        <location evidence="3">Cytoplasm</location>
    </subcellularLocation>
    <subcellularLocation>
        <location evidence="2">Dynein axonemal particle</location>
    </subcellularLocation>
    <text evidence="3">Localizes in the apical cytoplasm around the gamma-tubulin-positive pericentriolar region, not in the cilia.</text>
</comment>